<dbReference type="InterPro" id="IPR012495">
    <property type="entry name" value="TadE-like_dom"/>
</dbReference>
<dbReference type="EMBL" id="JBHLUB010000032">
    <property type="protein sequence ID" value="MFC0583045.1"/>
    <property type="molecule type" value="Genomic_DNA"/>
</dbReference>
<feature type="domain" description="TadE-like" evidence="3">
    <location>
        <begin position="27"/>
        <end position="69"/>
    </location>
</feature>
<keyword evidence="5" id="KW-1185">Reference proteome</keyword>
<reference evidence="4 5" key="1">
    <citation type="submission" date="2024-09" db="EMBL/GenBank/DDBJ databases">
        <authorList>
            <person name="Sun Q."/>
            <person name="Mori K."/>
        </authorList>
    </citation>
    <scope>NUCLEOTIDE SEQUENCE [LARGE SCALE GENOMIC DNA]</scope>
    <source>
        <strain evidence="4 5">NCAIM B.02604</strain>
    </source>
</reference>
<proteinExistence type="predicted"/>
<sequence length="135" mass="14101">MNTTMAGSLHQPARSNQTLAADHAERGSVTAEYAVLLPVIVLCLALILGASSVGIERIRAEEAARVAARMIARGDDQNQAAAAAQKVFGGSISISTDTAAEFVQVSVLADSTVPLLGWVLPAHQVQAYTVAEHHD</sequence>
<keyword evidence="2" id="KW-0472">Membrane</keyword>
<name>A0ABV6PD56_9MICC</name>
<evidence type="ECO:0000313" key="5">
    <source>
        <dbReference type="Proteomes" id="UP001589862"/>
    </source>
</evidence>
<keyword evidence="2" id="KW-1133">Transmembrane helix</keyword>
<protein>
    <submittedName>
        <fullName evidence="4">TadE family type IV pilus minor pilin</fullName>
    </submittedName>
</protein>
<evidence type="ECO:0000313" key="4">
    <source>
        <dbReference type="EMBL" id="MFC0583045.1"/>
    </source>
</evidence>
<dbReference type="NCBIfam" id="NF041390">
    <property type="entry name" value="TadE_Rv3655c"/>
    <property type="match status" value="1"/>
</dbReference>
<dbReference type="InterPro" id="IPR049790">
    <property type="entry name" value="Rv3655c/TadE"/>
</dbReference>
<evidence type="ECO:0000256" key="1">
    <source>
        <dbReference type="SAM" id="MobiDB-lite"/>
    </source>
</evidence>
<dbReference type="Proteomes" id="UP001589862">
    <property type="component" value="Unassembled WGS sequence"/>
</dbReference>
<gene>
    <name evidence="4" type="ORF">ACFFFR_11775</name>
</gene>
<dbReference type="RefSeq" id="WP_377460691.1">
    <property type="nucleotide sequence ID" value="NZ_JBHLUB010000032.1"/>
</dbReference>
<keyword evidence="2" id="KW-0812">Transmembrane</keyword>
<dbReference type="Pfam" id="PF07811">
    <property type="entry name" value="TadE"/>
    <property type="match status" value="1"/>
</dbReference>
<accession>A0ABV6PD56</accession>
<feature type="region of interest" description="Disordered" evidence="1">
    <location>
        <begin position="1"/>
        <end position="20"/>
    </location>
</feature>
<comment type="caution">
    <text evidence="4">The sequence shown here is derived from an EMBL/GenBank/DDBJ whole genome shotgun (WGS) entry which is preliminary data.</text>
</comment>
<evidence type="ECO:0000259" key="3">
    <source>
        <dbReference type="Pfam" id="PF07811"/>
    </source>
</evidence>
<evidence type="ECO:0000256" key="2">
    <source>
        <dbReference type="SAM" id="Phobius"/>
    </source>
</evidence>
<feature type="transmembrane region" description="Helical" evidence="2">
    <location>
        <begin position="33"/>
        <end position="55"/>
    </location>
</feature>
<organism evidence="4 5">
    <name type="scientific">Micrococcoides hystricis</name>
    <dbReference type="NCBI Taxonomy" id="1572761"/>
    <lineage>
        <taxon>Bacteria</taxon>
        <taxon>Bacillati</taxon>
        <taxon>Actinomycetota</taxon>
        <taxon>Actinomycetes</taxon>
        <taxon>Micrococcales</taxon>
        <taxon>Micrococcaceae</taxon>
        <taxon>Micrococcoides</taxon>
    </lineage>
</organism>